<feature type="transmembrane region" description="Helical" evidence="1">
    <location>
        <begin position="6"/>
        <end position="27"/>
    </location>
</feature>
<dbReference type="Pfam" id="PF04241">
    <property type="entry name" value="DUF423"/>
    <property type="match status" value="1"/>
</dbReference>
<feature type="transmembrane region" description="Helical" evidence="1">
    <location>
        <begin position="39"/>
        <end position="58"/>
    </location>
</feature>
<dbReference type="Proteomes" id="UP000198755">
    <property type="component" value="Unassembled WGS sequence"/>
</dbReference>
<sequence>MRKWAYGTTFFAGLAGGGGVILAAMAAHGVADPKLQTAAEFLMIHAAAAIAVTAVSVAAPQTGVWFLGAASFFLIGSLLFCGDLSVRALNGSKLFAFAAPAGGVLLILGWAWTATAAAVGFIFKPRK</sequence>
<gene>
    <name evidence="2" type="ORF">SAMN05444581_10631</name>
</gene>
<feature type="transmembrane region" description="Helical" evidence="1">
    <location>
        <begin position="94"/>
        <end position="123"/>
    </location>
</feature>
<dbReference type="OrthoDB" id="7173378at2"/>
<dbReference type="STRING" id="1612308.SAMN05444581_10631"/>
<dbReference type="EMBL" id="FOSN01000006">
    <property type="protein sequence ID" value="SFK32690.1"/>
    <property type="molecule type" value="Genomic_DNA"/>
</dbReference>
<keyword evidence="1" id="KW-1133">Transmembrane helix</keyword>
<reference evidence="2 3" key="1">
    <citation type="submission" date="2016-10" db="EMBL/GenBank/DDBJ databases">
        <authorList>
            <person name="de Groot N.N."/>
        </authorList>
    </citation>
    <scope>NUCLEOTIDE SEQUENCE [LARGE SCALE GENOMIC DNA]</scope>
    <source>
        <strain evidence="2 3">NE2</strain>
    </source>
</reference>
<dbReference type="RefSeq" id="WP_091680964.1">
    <property type="nucleotide sequence ID" value="NZ_FOSN01000006.1"/>
</dbReference>
<evidence type="ECO:0000313" key="3">
    <source>
        <dbReference type="Proteomes" id="UP000198755"/>
    </source>
</evidence>
<accession>A0A1I3YLQ5</accession>
<feature type="transmembrane region" description="Helical" evidence="1">
    <location>
        <begin position="64"/>
        <end position="82"/>
    </location>
</feature>
<evidence type="ECO:0000256" key="1">
    <source>
        <dbReference type="SAM" id="Phobius"/>
    </source>
</evidence>
<keyword evidence="1" id="KW-0472">Membrane</keyword>
<protein>
    <submittedName>
        <fullName evidence="2">Uncharacterized membrane protein YgdD, TMEM256/DUF423 family</fullName>
    </submittedName>
</protein>
<dbReference type="AlphaFoldDB" id="A0A1I3YLQ5"/>
<keyword evidence="3" id="KW-1185">Reference proteome</keyword>
<dbReference type="InterPro" id="IPR006696">
    <property type="entry name" value="DUF423"/>
</dbReference>
<keyword evidence="1" id="KW-0812">Transmembrane</keyword>
<organism evidence="2 3">
    <name type="scientific">Methylocapsa palsarum</name>
    <dbReference type="NCBI Taxonomy" id="1612308"/>
    <lineage>
        <taxon>Bacteria</taxon>
        <taxon>Pseudomonadati</taxon>
        <taxon>Pseudomonadota</taxon>
        <taxon>Alphaproteobacteria</taxon>
        <taxon>Hyphomicrobiales</taxon>
        <taxon>Beijerinckiaceae</taxon>
        <taxon>Methylocapsa</taxon>
    </lineage>
</organism>
<proteinExistence type="predicted"/>
<name>A0A1I3YLQ5_9HYPH</name>
<evidence type="ECO:0000313" key="2">
    <source>
        <dbReference type="EMBL" id="SFK32690.1"/>
    </source>
</evidence>